<dbReference type="HOGENOM" id="CLU_1896776_0_0_1"/>
<dbReference type="VEuPathDB" id="MicrosporidiaDB:NEQG_02290"/>
<organism evidence="1 2">
    <name type="scientific">Nematocida parisii (strain ERTm3)</name>
    <name type="common">Nematode killer fungus</name>
    <dbReference type="NCBI Taxonomy" id="935791"/>
    <lineage>
        <taxon>Eukaryota</taxon>
        <taxon>Fungi</taxon>
        <taxon>Fungi incertae sedis</taxon>
        <taxon>Microsporidia</taxon>
        <taxon>Nematocida</taxon>
    </lineage>
</organism>
<evidence type="ECO:0000313" key="2">
    <source>
        <dbReference type="Proteomes" id="UP000002872"/>
    </source>
</evidence>
<reference evidence="1" key="1">
    <citation type="submission" date="2011-01" db="EMBL/GenBank/DDBJ databases">
        <title>The Genome Sequence of Nematocida parisii strain ERTm3.</title>
        <authorList>
            <consortium name="The Broad Institute Genome Sequencing Platform"/>
            <consortium name="The Broad Institute Genome Sequencing Center for Infectious Disease"/>
            <person name="Cuomo C."/>
            <person name="Troemel E."/>
            <person name="Young S.K."/>
            <person name="Zeng Q."/>
            <person name="Gargeya S."/>
            <person name="Fitzgerald M."/>
            <person name="Haas B."/>
            <person name="Abouelleil A."/>
            <person name="Alvarado L."/>
            <person name="Arachchi H.M."/>
            <person name="Berlin A."/>
            <person name="Chapman S.B."/>
            <person name="Gearin G."/>
            <person name="Goldberg J."/>
            <person name="Griggs A."/>
            <person name="Gujja S."/>
            <person name="Hansen M."/>
            <person name="Heiman D."/>
            <person name="Howarth C."/>
            <person name="Larimer J."/>
            <person name="Lui A."/>
            <person name="MacDonald P.J.P."/>
            <person name="McCowen C."/>
            <person name="Montmayeur A."/>
            <person name="Murphy C."/>
            <person name="Neiman D."/>
            <person name="Pearson M."/>
            <person name="Priest M."/>
            <person name="Roberts A."/>
            <person name="Saif S."/>
            <person name="Shea T."/>
            <person name="Sisk P."/>
            <person name="Stolte C."/>
            <person name="Sykes S."/>
            <person name="Wortman J."/>
            <person name="Nusbaum C."/>
            <person name="Birren B."/>
        </authorList>
    </citation>
    <scope>NUCLEOTIDE SEQUENCE</scope>
    <source>
        <strain evidence="1">ERTm3</strain>
    </source>
</reference>
<dbReference type="InParanoid" id="I3EDW2"/>
<evidence type="ECO:0000313" key="1">
    <source>
        <dbReference type="EMBL" id="EIJ87409.1"/>
    </source>
</evidence>
<protein>
    <submittedName>
        <fullName evidence="1">Uncharacterized protein</fullName>
    </submittedName>
</protein>
<sequence>MYTTFYLYFIHLIRMHAFGSLFSHVISIPIRSLFLEISIVSETGTKRFTAVYSEDISTWIVNEELLDQQNMRVLLDFDFVLYLSAPSSVYTHQVQDLAKVILNEKEPVPFSLLYSALKKKYGKKLEKKNTIIYF</sequence>
<dbReference type="AlphaFoldDB" id="I3EDW2"/>
<accession>I3EDW2</accession>
<keyword evidence="2" id="KW-1185">Reference proteome</keyword>
<dbReference type="Proteomes" id="UP000002872">
    <property type="component" value="Unassembled WGS sequence"/>
</dbReference>
<dbReference type="EMBL" id="GL870882">
    <property type="protein sequence ID" value="EIJ87409.1"/>
    <property type="molecule type" value="Genomic_DNA"/>
</dbReference>
<dbReference type="OrthoDB" id="2188808at2759"/>
<proteinExistence type="predicted"/>
<gene>
    <name evidence="1" type="ORF">NEQG_02290</name>
</gene>
<name>I3EDW2_NEMP3</name>